<dbReference type="EMBL" id="JBHTEY010000004">
    <property type="protein sequence ID" value="MFC7614013.1"/>
    <property type="molecule type" value="Genomic_DNA"/>
</dbReference>
<accession>A0ABW2TNA3</accession>
<sequence>MAAERVGLLPSEIRAVVRMAALARSAVSASLVAEVCGRAVDEVAAMLLRAVDVGLMVQTGGAFAFHPPLLAAATAHGLSASERARGHAALLGALERQAADVGELLFHARAAGDLVAAARYAERAVERAVRGGAPAEAVRLLHDLLDDPGLPAGSGPRSSGGSGGWR</sequence>
<gene>
    <name evidence="1" type="ORF">ACFQV2_11060</name>
</gene>
<evidence type="ECO:0000313" key="2">
    <source>
        <dbReference type="Proteomes" id="UP001596512"/>
    </source>
</evidence>
<protein>
    <submittedName>
        <fullName evidence="1">Uncharacterized protein</fullName>
    </submittedName>
</protein>
<keyword evidence="2" id="KW-1185">Reference proteome</keyword>
<name>A0ABW2TNA3_9PSEU</name>
<organism evidence="1 2">
    <name type="scientific">Actinokineospora soli</name>
    <dbReference type="NCBI Taxonomy" id="1048753"/>
    <lineage>
        <taxon>Bacteria</taxon>
        <taxon>Bacillati</taxon>
        <taxon>Actinomycetota</taxon>
        <taxon>Actinomycetes</taxon>
        <taxon>Pseudonocardiales</taxon>
        <taxon>Pseudonocardiaceae</taxon>
        <taxon>Actinokineospora</taxon>
    </lineage>
</organism>
<reference evidence="2" key="1">
    <citation type="journal article" date="2019" name="Int. J. Syst. Evol. Microbiol.">
        <title>The Global Catalogue of Microorganisms (GCM) 10K type strain sequencing project: providing services to taxonomists for standard genome sequencing and annotation.</title>
        <authorList>
            <consortium name="The Broad Institute Genomics Platform"/>
            <consortium name="The Broad Institute Genome Sequencing Center for Infectious Disease"/>
            <person name="Wu L."/>
            <person name="Ma J."/>
        </authorList>
    </citation>
    <scope>NUCLEOTIDE SEQUENCE [LARGE SCALE GENOMIC DNA]</scope>
    <source>
        <strain evidence="2">JCM 17695</strain>
    </source>
</reference>
<proteinExistence type="predicted"/>
<dbReference type="Proteomes" id="UP001596512">
    <property type="component" value="Unassembled WGS sequence"/>
</dbReference>
<evidence type="ECO:0000313" key="1">
    <source>
        <dbReference type="EMBL" id="MFC7614013.1"/>
    </source>
</evidence>
<comment type="caution">
    <text evidence="1">The sequence shown here is derived from an EMBL/GenBank/DDBJ whole genome shotgun (WGS) entry which is preliminary data.</text>
</comment>